<dbReference type="WBParaSite" id="GPUH_0002428201-mRNA-1">
    <property type="protein sequence ID" value="GPUH_0002428201-mRNA-1"/>
    <property type="gene ID" value="GPUH_0002428201"/>
</dbReference>
<dbReference type="InterPro" id="IPR001650">
    <property type="entry name" value="Helicase_C-like"/>
</dbReference>
<accession>A0A183ETG1</accession>
<dbReference type="PROSITE" id="PS51194">
    <property type="entry name" value="HELICASE_CTER"/>
    <property type="match status" value="1"/>
</dbReference>
<proteinExistence type="predicted"/>
<feature type="domain" description="Helicase C-terminal" evidence="1">
    <location>
        <begin position="1"/>
        <end position="101"/>
    </location>
</feature>
<protein>
    <submittedName>
        <fullName evidence="2">Helicase C-terminal domain-containing protein</fullName>
    </submittedName>
</protein>
<name>A0A183ETG1_9BILA</name>
<dbReference type="AlphaFoldDB" id="A0A183ETG1"/>
<dbReference type="CDD" id="cd18787">
    <property type="entry name" value="SF2_C_DEAD"/>
    <property type="match status" value="1"/>
</dbReference>
<evidence type="ECO:0000259" key="1">
    <source>
        <dbReference type="PROSITE" id="PS51194"/>
    </source>
</evidence>
<dbReference type="SMART" id="SM00490">
    <property type="entry name" value="HELICc"/>
    <property type="match status" value="1"/>
</dbReference>
<dbReference type="Pfam" id="PF00271">
    <property type="entry name" value="Helicase_C"/>
    <property type="match status" value="1"/>
</dbReference>
<evidence type="ECO:0000313" key="2">
    <source>
        <dbReference type="WBParaSite" id="GPUH_0002428201-mRNA-1"/>
    </source>
</evidence>
<dbReference type="Gene3D" id="3.40.50.300">
    <property type="entry name" value="P-loop containing nucleotide triphosphate hydrolases"/>
    <property type="match status" value="1"/>
</dbReference>
<dbReference type="PANTHER" id="PTHR47958">
    <property type="entry name" value="ATP-DEPENDENT RNA HELICASE DBP3"/>
    <property type="match status" value="1"/>
</dbReference>
<sequence length="158" mass="18000">LQLHVFCFICSRFFGGLFWNCFVFQVAARGLDIPNVKHVINYDLPTDIDEYVHRIGRTGRVGNVGLATSFFNDKNRNIARDLAELVVEANQELPEWLEKMATDAQRCGTRPNRAKGGRFVVLKSYGTIKFFRMFRSSLFSAFTLPPLLAASPLKFLTF</sequence>
<dbReference type="InterPro" id="IPR027417">
    <property type="entry name" value="P-loop_NTPase"/>
</dbReference>
<reference evidence="2" key="1">
    <citation type="submission" date="2016-06" db="UniProtKB">
        <authorList>
            <consortium name="WormBaseParasite"/>
        </authorList>
    </citation>
    <scope>IDENTIFICATION</scope>
</reference>
<organism evidence="2">
    <name type="scientific">Gongylonema pulchrum</name>
    <dbReference type="NCBI Taxonomy" id="637853"/>
    <lineage>
        <taxon>Eukaryota</taxon>
        <taxon>Metazoa</taxon>
        <taxon>Ecdysozoa</taxon>
        <taxon>Nematoda</taxon>
        <taxon>Chromadorea</taxon>
        <taxon>Rhabditida</taxon>
        <taxon>Spirurina</taxon>
        <taxon>Spiruromorpha</taxon>
        <taxon>Spiruroidea</taxon>
        <taxon>Gongylonematidae</taxon>
        <taxon>Gongylonema</taxon>
    </lineage>
</organism>
<dbReference type="SUPFAM" id="SSF52540">
    <property type="entry name" value="P-loop containing nucleoside triphosphate hydrolases"/>
    <property type="match status" value="1"/>
</dbReference>